<dbReference type="Pfam" id="PF00400">
    <property type="entry name" value="WD40"/>
    <property type="match status" value="1"/>
</dbReference>
<evidence type="ECO:0000313" key="2">
    <source>
        <dbReference type="EMBL" id="ETE63427.1"/>
    </source>
</evidence>
<dbReference type="SMART" id="SM00320">
    <property type="entry name" value="WD40"/>
    <property type="match status" value="1"/>
</dbReference>
<protein>
    <submittedName>
        <fullName evidence="2">WD repeat-containing protein 86</fullName>
    </submittedName>
</protein>
<dbReference type="AlphaFoldDB" id="V8NPG0"/>
<feature type="repeat" description="WD" evidence="1">
    <location>
        <begin position="84"/>
        <end position="125"/>
    </location>
</feature>
<reference evidence="2 3" key="1">
    <citation type="journal article" date="2013" name="Proc. Natl. Acad. Sci. U.S.A.">
        <title>The king cobra genome reveals dynamic gene evolution and adaptation in the snake venom system.</title>
        <authorList>
            <person name="Vonk F.J."/>
            <person name="Casewell N.R."/>
            <person name="Henkel C.V."/>
            <person name="Heimberg A.M."/>
            <person name="Jansen H.J."/>
            <person name="McCleary R.J."/>
            <person name="Kerkkamp H.M."/>
            <person name="Vos R.A."/>
            <person name="Guerreiro I."/>
            <person name="Calvete J.J."/>
            <person name="Wuster W."/>
            <person name="Woods A.E."/>
            <person name="Logan J.M."/>
            <person name="Harrison R.A."/>
            <person name="Castoe T.A."/>
            <person name="de Koning A.P."/>
            <person name="Pollock D.D."/>
            <person name="Yandell M."/>
            <person name="Calderon D."/>
            <person name="Renjifo C."/>
            <person name="Currier R.B."/>
            <person name="Salgado D."/>
            <person name="Pla D."/>
            <person name="Sanz L."/>
            <person name="Hyder A.S."/>
            <person name="Ribeiro J.M."/>
            <person name="Arntzen J.W."/>
            <person name="van den Thillart G.E."/>
            <person name="Boetzer M."/>
            <person name="Pirovano W."/>
            <person name="Dirks R.P."/>
            <person name="Spaink H.P."/>
            <person name="Duboule D."/>
            <person name="McGlinn E."/>
            <person name="Kini R.M."/>
            <person name="Richardson M.K."/>
        </authorList>
    </citation>
    <scope>NUCLEOTIDE SEQUENCE</scope>
    <source>
        <tissue evidence="2">Blood</tissue>
    </source>
</reference>
<dbReference type="SUPFAM" id="SSF50978">
    <property type="entry name" value="WD40 repeat-like"/>
    <property type="match status" value="1"/>
</dbReference>
<sequence length="187" mass="19995">MTRGVAQRVGLGLPPNSLSLALPLPCSAQPDFALSPISSKANGATLPLSVSCSACPSESDSNRGMINLLPCGRMGSSSSALKICTDHRGGINWISLSPDGQWLLTGSEDGTARLWSTANNRCQTHFQATPTELLVKKIESHHCSRVSYLQPGPSELPMVDPFLLEFSPSMLPSGHPLLFLPIFRLID</sequence>
<accession>V8NPG0</accession>
<comment type="caution">
    <text evidence="2">The sequence shown here is derived from an EMBL/GenBank/DDBJ whole genome shotgun (WGS) entry which is preliminary data.</text>
</comment>
<dbReference type="OrthoDB" id="5571054at2759"/>
<dbReference type="EMBL" id="AZIM01002749">
    <property type="protein sequence ID" value="ETE63427.1"/>
    <property type="molecule type" value="Genomic_DNA"/>
</dbReference>
<dbReference type="Proteomes" id="UP000018936">
    <property type="component" value="Unassembled WGS sequence"/>
</dbReference>
<organism evidence="2 3">
    <name type="scientific">Ophiophagus hannah</name>
    <name type="common">King cobra</name>
    <name type="synonym">Naja hannah</name>
    <dbReference type="NCBI Taxonomy" id="8665"/>
    <lineage>
        <taxon>Eukaryota</taxon>
        <taxon>Metazoa</taxon>
        <taxon>Chordata</taxon>
        <taxon>Craniata</taxon>
        <taxon>Vertebrata</taxon>
        <taxon>Euteleostomi</taxon>
        <taxon>Lepidosauria</taxon>
        <taxon>Squamata</taxon>
        <taxon>Bifurcata</taxon>
        <taxon>Unidentata</taxon>
        <taxon>Episquamata</taxon>
        <taxon>Toxicofera</taxon>
        <taxon>Serpentes</taxon>
        <taxon>Colubroidea</taxon>
        <taxon>Elapidae</taxon>
        <taxon>Elapinae</taxon>
        <taxon>Ophiophagus</taxon>
    </lineage>
</organism>
<dbReference type="InterPro" id="IPR001680">
    <property type="entry name" value="WD40_rpt"/>
</dbReference>
<keyword evidence="1" id="KW-0853">WD repeat</keyword>
<name>V8NPG0_OPHHA</name>
<dbReference type="InterPro" id="IPR036322">
    <property type="entry name" value="WD40_repeat_dom_sf"/>
</dbReference>
<gene>
    <name evidence="2" type="primary">WDR86</name>
    <name evidence="2" type="ORF">L345_10814</name>
</gene>
<evidence type="ECO:0000256" key="1">
    <source>
        <dbReference type="PROSITE-ProRule" id="PRU00221"/>
    </source>
</evidence>
<dbReference type="PROSITE" id="PS50082">
    <property type="entry name" value="WD_REPEATS_2"/>
    <property type="match status" value="1"/>
</dbReference>
<evidence type="ECO:0000313" key="3">
    <source>
        <dbReference type="Proteomes" id="UP000018936"/>
    </source>
</evidence>
<keyword evidence="3" id="KW-1185">Reference proteome</keyword>
<proteinExistence type="predicted"/>
<dbReference type="InterPro" id="IPR015943">
    <property type="entry name" value="WD40/YVTN_repeat-like_dom_sf"/>
</dbReference>
<feature type="non-terminal residue" evidence="2">
    <location>
        <position position="1"/>
    </location>
</feature>
<dbReference type="PROSITE" id="PS50294">
    <property type="entry name" value="WD_REPEATS_REGION"/>
    <property type="match status" value="1"/>
</dbReference>
<dbReference type="Gene3D" id="2.130.10.10">
    <property type="entry name" value="YVTN repeat-like/Quinoprotein amine dehydrogenase"/>
    <property type="match status" value="1"/>
</dbReference>